<evidence type="ECO:0000313" key="3">
    <source>
        <dbReference type="Proteomes" id="UP001596506"/>
    </source>
</evidence>
<accession>A0ABW2J086</accession>
<gene>
    <name evidence="2" type="ORF">ACFQQA_17830</name>
</gene>
<name>A0ABW2J086_9GAMM</name>
<sequence length="399" mass="43505">MTEKNDKPLPLKGVTVIALEQAIAAPLCTRQLAEQGARVIKVERPGTGDFARAYDDRVNGLSSHFVWVNRSKESLTLNLKSAAAQEILHRLLAEADILVQNLAPGATARMGLSFEQLHQQYPQLIVCDISGYGEGGPYQDKKAYDLLIQSESGFLSVTGTPDAGGMVKAGCSVADIAAGMYASNAILSALLLRARTEEGAHIDVSMLESLVEWMGYPLYYSYDGAQPPARAGASHATIYPYGSFPVGDGKTVMLGLQNDREWRAFCEQVLKYPELAQDPRYRDNPRRSENREELAARIAEVFAGMTLEEVICRLDKAGIANAVVNDMAHVWHHPQLTARDRWLDVATPVGSIPALKAPGLYFPEAVSGVPAVGEHKAAILQQLGYSPDRIDQFERDGVI</sequence>
<dbReference type="Gene3D" id="3.40.50.10540">
    <property type="entry name" value="Crotonobetainyl-coa:carnitine coa-transferase, domain 1"/>
    <property type="match status" value="1"/>
</dbReference>
<dbReference type="InterPro" id="IPR003673">
    <property type="entry name" value="CoA-Trfase_fam_III"/>
</dbReference>
<organism evidence="2 3">
    <name type="scientific">Marinobacter aromaticivorans</name>
    <dbReference type="NCBI Taxonomy" id="1494078"/>
    <lineage>
        <taxon>Bacteria</taxon>
        <taxon>Pseudomonadati</taxon>
        <taxon>Pseudomonadota</taxon>
        <taxon>Gammaproteobacteria</taxon>
        <taxon>Pseudomonadales</taxon>
        <taxon>Marinobacteraceae</taxon>
        <taxon>Marinobacter</taxon>
    </lineage>
</organism>
<keyword evidence="3" id="KW-1185">Reference proteome</keyword>
<dbReference type="InterPro" id="IPR044855">
    <property type="entry name" value="CoA-Trfase_III_dom3_sf"/>
</dbReference>
<dbReference type="EMBL" id="JBHTBD010000014">
    <property type="protein sequence ID" value="MFC7296582.1"/>
    <property type="molecule type" value="Genomic_DNA"/>
</dbReference>
<dbReference type="Gene3D" id="3.30.1540.10">
    <property type="entry name" value="formyl-coa transferase, domain 3"/>
    <property type="match status" value="1"/>
</dbReference>
<dbReference type="InterPro" id="IPR050483">
    <property type="entry name" value="CoA-transferase_III_domain"/>
</dbReference>
<comment type="caution">
    <text evidence="2">The sequence shown here is derived from an EMBL/GenBank/DDBJ whole genome shotgun (WGS) entry which is preliminary data.</text>
</comment>
<dbReference type="InterPro" id="IPR023606">
    <property type="entry name" value="CoA-Trfase_III_dom_1_sf"/>
</dbReference>
<protein>
    <submittedName>
        <fullName evidence="2">CaiB/BaiF CoA transferase family protein</fullName>
    </submittedName>
</protein>
<dbReference type="GO" id="GO:0016740">
    <property type="term" value="F:transferase activity"/>
    <property type="evidence" value="ECO:0007669"/>
    <property type="project" value="UniProtKB-KW"/>
</dbReference>
<dbReference type="PANTHER" id="PTHR48207:SF3">
    <property type="entry name" value="SUCCINATE--HYDROXYMETHYLGLUTARATE COA-TRANSFERASE"/>
    <property type="match status" value="1"/>
</dbReference>
<dbReference type="Proteomes" id="UP001596506">
    <property type="component" value="Unassembled WGS sequence"/>
</dbReference>
<dbReference type="SUPFAM" id="SSF89796">
    <property type="entry name" value="CoA-transferase family III (CaiB/BaiF)"/>
    <property type="match status" value="1"/>
</dbReference>
<dbReference type="RefSeq" id="WP_100690032.1">
    <property type="nucleotide sequence ID" value="NZ_JBHTBD010000014.1"/>
</dbReference>
<evidence type="ECO:0000313" key="2">
    <source>
        <dbReference type="EMBL" id="MFC7296582.1"/>
    </source>
</evidence>
<dbReference type="PANTHER" id="PTHR48207">
    <property type="entry name" value="SUCCINATE--HYDROXYMETHYLGLUTARATE COA-TRANSFERASE"/>
    <property type="match status" value="1"/>
</dbReference>
<keyword evidence="1 2" id="KW-0808">Transferase</keyword>
<proteinExistence type="predicted"/>
<dbReference type="Pfam" id="PF02515">
    <property type="entry name" value="CoA_transf_3"/>
    <property type="match status" value="1"/>
</dbReference>
<evidence type="ECO:0000256" key="1">
    <source>
        <dbReference type="ARBA" id="ARBA00022679"/>
    </source>
</evidence>
<reference evidence="3" key="1">
    <citation type="journal article" date="2019" name="Int. J. Syst. Evol. Microbiol.">
        <title>The Global Catalogue of Microorganisms (GCM) 10K type strain sequencing project: providing services to taxonomists for standard genome sequencing and annotation.</title>
        <authorList>
            <consortium name="The Broad Institute Genomics Platform"/>
            <consortium name="The Broad Institute Genome Sequencing Center for Infectious Disease"/>
            <person name="Wu L."/>
            <person name="Ma J."/>
        </authorList>
    </citation>
    <scope>NUCLEOTIDE SEQUENCE [LARGE SCALE GENOMIC DNA]</scope>
    <source>
        <strain evidence="3">CCUG 60559</strain>
    </source>
</reference>